<gene>
    <name evidence="1" type="primary">txxe 3235</name>
    <name evidence="1" type="ORF">TXXE_17505</name>
</gene>
<dbReference type="GO" id="GO:0016301">
    <property type="term" value="F:kinase activity"/>
    <property type="evidence" value="ECO:0007669"/>
    <property type="project" value="UniProtKB-KW"/>
</dbReference>
<dbReference type="EMBL" id="CAJRAY010000089">
    <property type="protein sequence ID" value="CAG5092044.1"/>
    <property type="molecule type" value="Genomic_DNA"/>
</dbReference>
<accession>A0ABM8V884</accession>
<sequence length="84" mass="9770">MADTVGEVIHWPDYKFAEYCKSRYRVNRGVYNTIDAWLYDHGCRDIGERRQLILLFLAACSDHSEPDKGKFLKFGKGGLSDRIR</sequence>
<keyword evidence="1" id="KW-0418">Kinase</keyword>
<proteinExistence type="predicted"/>
<dbReference type="Proteomes" id="UP000681526">
    <property type="component" value="Unassembled WGS sequence"/>
</dbReference>
<reference evidence="1 2" key="1">
    <citation type="submission" date="2021-04" db="EMBL/GenBank/DDBJ databases">
        <authorList>
            <person name="Rakotoarivonina H."/>
        </authorList>
    </citation>
    <scope>NUCLEOTIDE SEQUENCE [LARGE SCALE GENOMIC DNA]</scope>
    <source>
        <strain evidence="1 2">XE</strain>
    </source>
</reference>
<keyword evidence="2" id="KW-1185">Reference proteome</keyword>
<protein>
    <submittedName>
        <fullName evidence="1">RNA-binding riboflavin kinase</fullName>
    </submittedName>
</protein>
<organism evidence="1 2">
    <name type="scientific">Thermobacillus xylanilyticus</name>
    <dbReference type="NCBI Taxonomy" id="76633"/>
    <lineage>
        <taxon>Bacteria</taxon>
        <taxon>Bacillati</taxon>
        <taxon>Bacillota</taxon>
        <taxon>Bacilli</taxon>
        <taxon>Bacillales</taxon>
        <taxon>Paenibacillaceae</taxon>
        <taxon>Thermobacillus</taxon>
    </lineage>
</organism>
<name>A0ABM8V884_THEXY</name>
<evidence type="ECO:0000313" key="1">
    <source>
        <dbReference type="EMBL" id="CAG5092044.1"/>
    </source>
</evidence>
<keyword evidence="1" id="KW-0808">Transferase</keyword>
<evidence type="ECO:0000313" key="2">
    <source>
        <dbReference type="Proteomes" id="UP000681526"/>
    </source>
</evidence>
<dbReference type="RefSeq" id="WP_213486286.1">
    <property type="nucleotide sequence ID" value="NZ_CAJRAY010000089.1"/>
</dbReference>
<comment type="caution">
    <text evidence="1">The sequence shown here is derived from an EMBL/GenBank/DDBJ whole genome shotgun (WGS) entry which is preliminary data.</text>
</comment>